<protein>
    <submittedName>
        <fullName evidence="5">P-loop containing nucleoside triphosphate hydrolase protein</fullName>
    </submittedName>
</protein>
<reference evidence="5 6" key="1">
    <citation type="submission" date="2019-04" db="EMBL/GenBank/DDBJ databases">
        <title>Friends and foes A comparative genomics studyof 23 Aspergillus species from section Flavi.</title>
        <authorList>
            <consortium name="DOE Joint Genome Institute"/>
            <person name="Kjaerbolling I."/>
            <person name="Vesth T."/>
            <person name="Frisvad J.C."/>
            <person name="Nybo J.L."/>
            <person name="Theobald S."/>
            <person name="Kildgaard S."/>
            <person name="Isbrandt T."/>
            <person name="Kuo A."/>
            <person name="Sato A."/>
            <person name="Lyhne E.K."/>
            <person name="Kogle M.E."/>
            <person name="Wiebenga A."/>
            <person name="Kun R.S."/>
            <person name="Lubbers R.J."/>
            <person name="Makela M.R."/>
            <person name="Barry K."/>
            <person name="Chovatia M."/>
            <person name="Clum A."/>
            <person name="Daum C."/>
            <person name="Haridas S."/>
            <person name="He G."/>
            <person name="LaButti K."/>
            <person name="Lipzen A."/>
            <person name="Mondo S."/>
            <person name="Riley R."/>
            <person name="Salamov A."/>
            <person name="Simmons B.A."/>
            <person name="Magnuson J.K."/>
            <person name="Henrissat B."/>
            <person name="Mortensen U.H."/>
            <person name="Larsen T.O."/>
            <person name="Devries R.P."/>
            <person name="Grigoriev I.V."/>
            <person name="Machida M."/>
            <person name="Baker S.E."/>
            <person name="Andersen M.R."/>
        </authorList>
    </citation>
    <scope>NUCLEOTIDE SEQUENCE [LARGE SCALE GENOMIC DNA]</scope>
    <source>
        <strain evidence="5 6">IBT 29228</strain>
    </source>
</reference>
<organism evidence="5 6">
    <name type="scientific">Aspergillus bertholletiae</name>
    <dbReference type="NCBI Taxonomy" id="1226010"/>
    <lineage>
        <taxon>Eukaryota</taxon>
        <taxon>Fungi</taxon>
        <taxon>Dikarya</taxon>
        <taxon>Ascomycota</taxon>
        <taxon>Pezizomycotina</taxon>
        <taxon>Eurotiomycetes</taxon>
        <taxon>Eurotiomycetidae</taxon>
        <taxon>Eurotiales</taxon>
        <taxon>Aspergillaceae</taxon>
        <taxon>Aspergillus</taxon>
        <taxon>Aspergillus subgen. Circumdati</taxon>
    </lineage>
</organism>
<keyword evidence="6" id="KW-1185">Reference proteome</keyword>
<dbReference type="PRINTS" id="PR00449">
    <property type="entry name" value="RASTRNSFRMNG"/>
</dbReference>
<evidence type="ECO:0000256" key="2">
    <source>
        <dbReference type="ARBA" id="ARBA00022741"/>
    </source>
</evidence>
<dbReference type="AlphaFoldDB" id="A0A5N7BF55"/>
<keyword evidence="2" id="KW-0547">Nucleotide-binding</keyword>
<dbReference type="PROSITE" id="PS51421">
    <property type="entry name" value="RAS"/>
    <property type="match status" value="1"/>
</dbReference>
<accession>A0A5N7BF55</accession>
<dbReference type="GO" id="GO:0003924">
    <property type="term" value="F:GTPase activity"/>
    <property type="evidence" value="ECO:0007669"/>
    <property type="project" value="InterPro"/>
</dbReference>
<evidence type="ECO:0000256" key="4">
    <source>
        <dbReference type="SAM" id="MobiDB-lite"/>
    </source>
</evidence>
<evidence type="ECO:0000313" key="6">
    <source>
        <dbReference type="Proteomes" id="UP000326198"/>
    </source>
</evidence>
<dbReference type="CDD" id="cd00157">
    <property type="entry name" value="Rho"/>
    <property type="match status" value="1"/>
</dbReference>
<feature type="compositionally biased region" description="Basic and acidic residues" evidence="4">
    <location>
        <begin position="144"/>
        <end position="153"/>
    </location>
</feature>
<dbReference type="Proteomes" id="UP000326198">
    <property type="component" value="Unassembled WGS sequence"/>
</dbReference>
<evidence type="ECO:0000313" key="5">
    <source>
        <dbReference type="EMBL" id="KAE8380380.1"/>
    </source>
</evidence>
<feature type="region of interest" description="Disordered" evidence="4">
    <location>
        <begin position="144"/>
        <end position="163"/>
    </location>
</feature>
<proteinExistence type="predicted"/>
<dbReference type="NCBIfam" id="TIGR00231">
    <property type="entry name" value="small_GTP"/>
    <property type="match status" value="1"/>
</dbReference>
<dbReference type="GO" id="GO:0007264">
    <property type="term" value="P:small GTPase-mediated signal transduction"/>
    <property type="evidence" value="ECO:0007669"/>
    <property type="project" value="InterPro"/>
</dbReference>
<dbReference type="InterPro" id="IPR003578">
    <property type="entry name" value="Small_GTPase_Rho"/>
</dbReference>
<dbReference type="PROSITE" id="PS51420">
    <property type="entry name" value="RHO"/>
    <property type="match status" value="1"/>
</dbReference>
<name>A0A5N7BF55_9EURO</name>
<dbReference type="InterPro" id="IPR005225">
    <property type="entry name" value="Small_GTP-bd"/>
</dbReference>
<dbReference type="PANTHER" id="PTHR24072">
    <property type="entry name" value="RHO FAMILY GTPASE"/>
    <property type="match status" value="1"/>
</dbReference>
<dbReference type="Gene3D" id="3.40.50.300">
    <property type="entry name" value="P-loop containing nucleotide triphosphate hydrolases"/>
    <property type="match status" value="1"/>
</dbReference>
<dbReference type="InterPro" id="IPR027417">
    <property type="entry name" value="P-loop_NTPase"/>
</dbReference>
<dbReference type="SMART" id="SM00173">
    <property type="entry name" value="RAS"/>
    <property type="match status" value="1"/>
</dbReference>
<evidence type="ECO:0000256" key="1">
    <source>
        <dbReference type="ARBA" id="ARBA00022481"/>
    </source>
</evidence>
<dbReference type="SUPFAM" id="SSF52540">
    <property type="entry name" value="P-loop containing nucleoside triphosphate hydrolases"/>
    <property type="match status" value="1"/>
</dbReference>
<dbReference type="PROSITE" id="PS51419">
    <property type="entry name" value="RAB"/>
    <property type="match status" value="1"/>
</dbReference>
<keyword evidence="5" id="KW-0378">Hydrolase</keyword>
<dbReference type="SMART" id="SM00174">
    <property type="entry name" value="RHO"/>
    <property type="match status" value="1"/>
</dbReference>
<dbReference type="InterPro" id="IPR001806">
    <property type="entry name" value="Small_GTPase"/>
</dbReference>
<keyword evidence="1" id="KW-0488">Methylation</keyword>
<dbReference type="GO" id="GO:0005525">
    <property type="term" value="F:GTP binding"/>
    <property type="evidence" value="ECO:0007669"/>
    <property type="project" value="UniProtKB-KW"/>
</dbReference>
<gene>
    <name evidence="5" type="ORF">BDV26DRAFT_140762</name>
</gene>
<dbReference type="SMART" id="SM00175">
    <property type="entry name" value="RAB"/>
    <property type="match status" value="1"/>
</dbReference>
<feature type="compositionally biased region" description="Polar residues" evidence="4">
    <location>
        <begin position="154"/>
        <end position="163"/>
    </location>
</feature>
<dbReference type="EMBL" id="ML736182">
    <property type="protein sequence ID" value="KAE8380380.1"/>
    <property type="molecule type" value="Genomic_DNA"/>
</dbReference>
<evidence type="ECO:0000256" key="3">
    <source>
        <dbReference type="ARBA" id="ARBA00023134"/>
    </source>
</evidence>
<keyword evidence="3" id="KW-0342">GTP-binding</keyword>
<dbReference type="Pfam" id="PF00071">
    <property type="entry name" value="Ras"/>
    <property type="match status" value="1"/>
</dbReference>
<sequence>MSFNRKVVVVGDTGCGKTSLILAFTQGSPASGELPTTAELLEVDSPVPGSQVSLSLWDTANRGDFEQLRDICYTVADIILICFSIDSPQSLSNVKEQWALKALHFCSTTPTILVGCKKDLRREPDPKPSNRLSKVMKKLAIRKEDPRSDENTKLNDTLSPVQPKQVTSKEATKVCYEIGAKAYLECSAVTLEGVQQVFETAARAMIHYRSN</sequence>
<dbReference type="OrthoDB" id="8830751at2759"/>